<protein>
    <submittedName>
        <fullName evidence="6">ABC transporter ATP-binding protein</fullName>
    </submittedName>
</protein>
<dbReference type="Gene3D" id="2.40.50.100">
    <property type="match status" value="1"/>
</dbReference>
<dbReference type="OrthoDB" id="9802264at2"/>
<dbReference type="GO" id="GO:0022857">
    <property type="term" value="F:transmembrane transporter activity"/>
    <property type="evidence" value="ECO:0007669"/>
    <property type="project" value="InterPro"/>
</dbReference>
<dbReference type="RefSeq" id="WP_147147285.1">
    <property type="nucleotide sequence ID" value="NZ_BKAJ01000021.1"/>
</dbReference>
<comment type="caution">
    <text evidence="6">The sequence shown here is derived from an EMBL/GenBank/DDBJ whole genome shotgun (WGS) entry which is preliminary data.</text>
</comment>
<accession>A0A512N520</accession>
<keyword evidence="7" id="KW-1185">Reference proteome</keyword>
<dbReference type="Gene3D" id="3.40.50.300">
    <property type="entry name" value="P-loop containing nucleotide triphosphate hydrolases"/>
    <property type="match status" value="1"/>
</dbReference>
<dbReference type="InterPro" id="IPR008995">
    <property type="entry name" value="Mo/tungstate-bd_C_term_dom"/>
</dbReference>
<dbReference type="GO" id="GO:0005524">
    <property type="term" value="F:ATP binding"/>
    <property type="evidence" value="ECO:0007669"/>
    <property type="project" value="UniProtKB-KW"/>
</dbReference>
<dbReference type="PANTHER" id="PTHR42781">
    <property type="entry name" value="SPERMIDINE/PUTRESCINE IMPORT ATP-BINDING PROTEIN POTA"/>
    <property type="match status" value="1"/>
</dbReference>
<comment type="similarity">
    <text evidence="1">Belongs to the ABC transporter superfamily.</text>
</comment>
<sequence length="363" mass="39360">MTDHLAVDGLELSFGTHQVLNRVTFSIAEGERLCLLGPSGCGKTTTLQVIAGFIQAQTGSVTVAGRPIDHLPPEKRNIGIMFQNYALFPHMTIFDNVAFGLRMRRLPAADVEQRVGEALRLVRLAHAAQKSPRQLSGGEQQRIAFARAVAIRPSLLLLDEPFSNLDARLRIEMRDELLHLLRPLKIATLMVTHDQEEAMAIADRVAVMRAGRIEQIGTPQAVYSQPANLFVAHFVGESNVLDGTVLEGSAAGTRLEAPGLGSLNARASGGLRRNDQVTVLVRPERISLLPAGAAGREPGWNYVPATLDEVVFLGHRTECRLLAGARRLTAWQAGGTIEALRLGDPVIAAWRHDDTLVVPQGAT</sequence>
<keyword evidence="4 6" id="KW-0067">ATP-binding</keyword>
<dbReference type="PROSITE" id="PS00211">
    <property type="entry name" value="ABC_TRANSPORTER_1"/>
    <property type="match status" value="1"/>
</dbReference>
<dbReference type="Pfam" id="PF08402">
    <property type="entry name" value="TOBE_2"/>
    <property type="match status" value="1"/>
</dbReference>
<evidence type="ECO:0000256" key="3">
    <source>
        <dbReference type="ARBA" id="ARBA00022741"/>
    </source>
</evidence>
<proteinExistence type="inferred from homology"/>
<keyword evidence="2" id="KW-0813">Transport</keyword>
<evidence type="ECO:0000256" key="1">
    <source>
        <dbReference type="ARBA" id="ARBA00005417"/>
    </source>
</evidence>
<dbReference type="InterPro" id="IPR050093">
    <property type="entry name" value="ABC_SmlMolc_Importer"/>
</dbReference>
<keyword evidence="3" id="KW-0547">Nucleotide-binding</keyword>
<dbReference type="PROSITE" id="PS50893">
    <property type="entry name" value="ABC_TRANSPORTER_2"/>
    <property type="match status" value="1"/>
</dbReference>
<dbReference type="InterPro" id="IPR013611">
    <property type="entry name" value="Transp-assoc_OB_typ2"/>
</dbReference>
<dbReference type="GO" id="GO:0016887">
    <property type="term" value="F:ATP hydrolysis activity"/>
    <property type="evidence" value="ECO:0007669"/>
    <property type="project" value="InterPro"/>
</dbReference>
<dbReference type="AlphaFoldDB" id="A0A512N520"/>
<dbReference type="Pfam" id="PF00005">
    <property type="entry name" value="ABC_tran"/>
    <property type="match status" value="1"/>
</dbReference>
<dbReference type="GO" id="GO:0015697">
    <property type="term" value="P:quaternary ammonium group transport"/>
    <property type="evidence" value="ECO:0007669"/>
    <property type="project" value="UniProtKB-ARBA"/>
</dbReference>
<name>A0A512N520_9HYPH</name>
<dbReference type="Proteomes" id="UP000321058">
    <property type="component" value="Unassembled WGS sequence"/>
</dbReference>
<evidence type="ECO:0000313" key="6">
    <source>
        <dbReference type="EMBL" id="GEP54076.1"/>
    </source>
</evidence>
<dbReference type="InterPro" id="IPR003593">
    <property type="entry name" value="AAA+_ATPase"/>
</dbReference>
<dbReference type="InterPro" id="IPR027417">
    <property type="entry name" value="P-loop_NTPase"/>
</dbReference>
<feature type="domain" description="ABC transporter" evidence="5">
    <location>
        <begin position="5"/>
        <end position="235"/>
    </location>
</feature>
<evidence type="ECO:0000256" key="4">
    <source>
        <dbReference type="ARBA" id="ARBA00022840"/>
    </source>
</evidence>
<dbReference type="GO" id="GO:0043190">
    <property type="term" value="C:ATP-binding cassette (ABC) transporter complex"/>
    <property type="evidence" value="ECO:0007669"/>
    <property type="project" value="InterPro"/>
</dbReference>
<gene>
    <name evidence="6" type="ORF">RSO01_12420</name>
</gene>
<dbReference type="InterPro" id="IPR017871">
    <property type="entry name" value="ABC_transporter-like_CS"/>
</dbReference>
<evidence type="ECO:0000256" key="2">
    <source>
        <dbReference type="ARBA" id="ARBA00022448"/>
    </source>
</evidence>
<reference evidence="6 7" key="1">
    <citation type="submission" date="2019-07" db="EMBL/GenBank/DDBJ databases">
        <title>Whole genome shotgun sequence of Reyranella soli NBRC 108950.</title>
        <authorList>
            <person name="Hosoyama A."/>
            <person name="Uohara A."/>
            <person name="Ohji S."/>
            <person name="Ichikawa N."/>
        </authorList>
    </citation>
    <scope>NUCLEOTIDE SEQUENCE [LARGE SCALE GENOMIC DNA]</scope>
    <source>
        <strain evidence="6 7">NBRC 108950</strain>
    </source>
</reference>
<evidence type="ECO:0000259" key="5">
    <source>
        <dbReference type="PROSITE" id="PS50893"/>
    </source>
</evidence>
<dbReference type="InterPro" id="IPR003439">
    <property type="entry name" value="ABC_transporter-like_ATP-bd"/>
</dbReference>
<dbReference type="SMART" id="SM00382">
    <property type="entry name" value="AAA"/>
    <property type="match status" value="1"/>
</dbReference>
<evidence type="ECO:0000313" key="7">
    <source>
        <dbReference type="Proteomes" id="UP000321058"/>
    </source>
</evidence>
<dbReference type="SUPFAM" id="SSF50331">
    <property type="entry name" value="MOP-like"/>
    <property type="match status" value="1"/>
</dbReference>
<dbReference type="SUPFAM" id="SSF52540">
    <property type="entry name" value="P-loop containing nucleoside triphosphate hydrolases"/>
    <property type="match status" value="1"/>
</dbReference>
<dbReference type="FunFam" id="3.40.50.300:FF:000425">
    <property type="entry name" value="Probable ABC transporter, ATP-binding subunit"/>
    <property type="match status" value="1"/>
</dbReference>
<dbReference type="PANTHER" id="PTHR42781:SF4">
    <property type="entry name" value="SPERMIDINE_PUTRESCINE IMPORT ATP-BINDING PROTEIN POTA"/>
    <property type="match status" value="1"/>
</dbReference>
<organism evidence="6 7">
    <name type="scientific">Reyranella soli</name>
    <dbReference type="NCBI Taxonomy" id="1230389"/>
    <lineage>
        <taxon>Bacteria</taxon>
        <taxon>Pseudomonadati</taxon>
        <taxon>Pseudomonadota</taxon>
        <taxon>Alphaproteobacteria</taxon>
        <taxon>Hyphomicrobiales</taxon>
        <taxon>Reyranellaceae</taxon>
        <taxon>Reyranella</taxon>
    </lineage>
</organism>
<dbReference type="EMBL" id="BKAJ01000021">
    <property type="protein sequence ID" value="GEP54076.1"/>
    <property type="molecule type" value="Genomic_DNA"/>
</dbReference>